<dbReference type="InterPro" id="IPR001254">
    <property type="entry name" value="Trypsin_dom"/>
</dbReference>
<dbReference type="SUPFAM" id="SSF50494">
    <property type="entry name" value="Trypsin-like serine proteases"/>
    <property type="match status" value="1"/>
</dbReference>
<dbReference type="InterPro" id="IPR018114">
    <property type="entry name" value="TRYPSIN_HIS"/>
</dbReference>
<feature type="chain" id="PRO_5047289650" evidence="3">
    <location>
        <begin position="27"/>
        <end position="292"/>
    </location>
</feature>
<accession>A0ABS1VGJ2</accession>
<keyword evidence="1" id="KW-1015">Disulfide bond</keyword>
<dbReference type="Pfam" id="PF00089">
    <property type="entry name" value="Trypsin"/>
    <property type="match status" value="1"/>
</dbReference>
<feature type="signal peptide" evidence="3">
    <location>
        <begin position="1"/>
        <end position="26"/>
    </location>
</feature>
<name>A0ABS1VGJ2_9ACTN</name>
<dbReference type="EMBL" id="JAENHO010000001">
    <property type="protein sequence ID" value="MBL7253440.1"/>
    <property type="molecule type" value="Genomic_DNA"/>
</dbReference>
<organism evidence="5 6">
    <name type="scientific">Paractinoplanes lichenicola</name>
    <dbReference type="NCBI Taxonomy" id="2802976"/>
    <lineage>
        <taxon>Bacteria</taxon>
        <taxon>Bacillati</taxon>
        <taxon>Actinomycetota</taxon>
        <taxon>Actinomycetes</taxon>
        <taxon>Micromonosporales</taxon>
        <taxon>Micromonosporaceae</taxon>
        <taxon>Paractinoplanes</taxon>
    </lineage>
</organism>
<evidence type="ECO:0000256" key="3">
    <source>
        <dbReference type="SAM" id="SignalP"/>
    </source>
</evidence>
<dbReference type="InterPro" id="IPR043504">
    <property type="entry name" value="Peptidase_S1_PA_chymotrypsin"/>
</dbReference>
<dbReference type="PANTHER" id="PTHR24253">
    <property type="entry name" value="TRANSMEMBRANE PROTEASE SERINE"/>
    <property type="match status" value="1"/>
</dbReference>
<gene>
    <name evidence="5" type="ORF">JKJ07_03860</name>
</gene>
<sequence length="292" mass="30265">MARSIRNLVAVLAVCAAVVPFSPAPAQAIAYGKNAPDGAYRFSVQLVMTGLPDADGGTRDSSCSGALIAPEWVITAGHCFRDGDKRVSRTVAERTTAIVGRTDLSSDDGQEVEVVAAYQAEGHDVALARLGEPVTGITPLPVSTRAPQRGDVLRLTGYGLVGDGGGNVPATRLQTGLFTVTAFGDSLLETSGRWPRTQTSPCPHDSGGPYFREQRDGKVALAAVVSSGPGCPHAGPDFSARTDNLVGWINDTMDAPPSSWNVPGVTGVAGVVLAAIGLLVLAGRRRRTGAHR</sequence>
<dbReference type="PANTHER" id="PTHR24253:SF153">
    <property type="entry name" value="SERINE PROTEASE HEPSIN"/>
    <property type="match status" value="1"/>
</dbReference>
<keyword evidence="6" id="KW-1185">Reference proteome</keyword>
<dbReference type="InterPro" id="IPR001314">
    <property type="entry name" value="Peptidase_S1A"/>
</dbReference>
<keyword evidence="3" id="KW-0732">Signal</keyword>
<dbReference type="PROSITE" id="PS00134">
    <property type="entry name" value="TRYPSIN_HIS"/>
    <property type="match status" value="1"/>
</dbReference>
<keyword evidence="2" id="KW-0812">Transmembrane</keyword>
<evidence type="ECO:0000259" key="4">
    <source>
        <dbReference type="PROSITE" id="PS50240"/>
    </source>
</evidence>
<dbReference type="Gene3D" id="2.40.10.10">
    <property type="entry name" value="Trypsin-like serine proteases"/>
    <property type="match status" value="1"/>
</dbReference>
<feature type="domain" description="Peptidase S1" evidence="4">
    <location>
        <begin position="29"/>
        <end position="254"/>
    </location>
</feature>
<evidence type="ECO:0000313" key="6">
    <source>
        <dbReference type="Proteomes" id="UP000598996"/>
    </source>
</evidence>
<dbReference type="SMART" id="SM00020">
    <property type="entry name" value="Tryp_SPc"/>
    <property type="match status" value="1"/>
</dbReference>
<dbReference type="PRINTS" id="PR00722">
    <property type="entry name" value="CHYMOTRYPSIN"/>
</dbReference>
<evidence type="ECO:0000313" key="5">
    <source>
        <dbReference type="EMBL" id="MBL7253440.1"/>
    </source>
</evidence>
<evidence type="ECO:0000256" key="1">
    <source>
        <dbReference type="ARBA" id="ARBA00023157"/>
    </source>
</evidence>
<keyword evidence="2" id="KW-1133">Transmembrane helix</keyword>
<proteinExistence type="predicted"/>
<dbReference type="PROSITE" id="PS50240">
    <property type="entry name" value="TRYPSIN_DOM"/>
    <property type="match status" value="1"/>
</dbReference>
<protein>
    <submittedName>
        <fullName evidence="5">Trypsin-like serine protease</fullName>
    </submittedName>
</protein>
<dbReference type="Proteomes" id="UP000598996">
    <property type="component" value="Unassembled WGS sequence"/>
</dbReference>
<comment type="caution">
    <text evidence="5">The sequence shown here is derived from an EMBL/GenBank/DDBJ whole genome shotgun (WGS) entry which is preliminary data.</text>
</comment>
<dbReference type="InterPro" id="IPR009003">
    <property type="entry name" value="Peptidase_S1_PA"/>
</dbReference>
<evidence type="ECO:0000256" key="2">
    <source>
        <dbReference type="SAM" id="Phobius"/>
    </source>
</evidence>
<feature type="transmembrane region" description="Helical" evidence="2">
    <location>
        <begin position="260"/>
        <end position="282"/>
    </location>
</feature>
<reference evidence="5 6" key="1">
    <citation type="submission" date="2021-01" db="EMBL/GenBank/DDBJ databases">
        <title>Actinoplanes sp. nov. LDG1-01 isolated from lichen.</title>
        <authorList>
            <person name="Saeng-In P."/>
            <person name="Phongsopitanun W."/>
            <person name="Kanchanasin P."/>
            <person name="Yuki M."/>
            <person name="Kudo T."/>
            <person name="Ohkuma M."/>
            <person name="Tanasupawat S."/>
        </authorList>
    </citation>
    <scope>NUCLEOTIDE SEQUENCE [LARGE SCALE GENOMIC DNA]</scope>
    <source>
        <strain evidence="5 6">LDG1-01</strain>
    </source>
</reference>
<keyword evidence="2" id="KW-0472">Membrane</keyword>